<dbReference type="InterPro" id="IPR011011">
    <property type="entry name" value="Znf_FYVE_PHD"/>
</dbReference>
<evidence type="ECO:0000256" key="5">
    <source>
        <dbReference type="ARBA" id="ARBA00023242"/>
    </source>
</evidence>
<dbReference type="GO" id="GO:0045893">
    <property type="term" value="P:positive regulation of DNA-templated transcription"/>
    <property type="evidence" value="ECO:0007669"/>
    <property type="project" value="TreeGrafter"/>
</dbReference>
<evidence type="ECO:0000256" key="4">
    <source>
        <dbReference type="ARBA" id="ARBA00022833"/>
    </source>
</evidence>
<protein>
    <recommendedName>
        <fullName evidence="7">PHD-type domain-containing protein</fullName>
    </recommendedName>
</protein>
<feature type="non-terminal residue" evidence="8">
    <location>
        <position position="51"/>
    </location>
</feature>
<reference evidence="9" key="1">
    <citation type="journal article" date="2018" name="Nat. Microbiol.">
        <title>Leveraging single-cell genomics to expand the fungal tree of life.</title>
        <authorList>
            <person name="Ahrendt S.R."/>
            <person name="Quandt C.A."/>
            <person name="Ciobanu D."/>
            <person name="Clum A."/>
            <person name="Salamov A."/>
            <person name="Andreopoulos B."/>
            <person name="Cheng J.F."/>
            <person name="Woyke T."/>
            <person name="Pelin A."/>
            <person name="Henrissat B."/>
            <person name="Reynolds N.K."/>
            <person name="Benny G.L."/>
            <person name="Smith M.E."/>
            <person name="James T.Y."/>
            <person name="Grigoriev I.V."/>
        </authorList>
    </citation>
    <scope>NUCLEOTIDE SEQUENCE [LARGE SCALE GENOMIC DNA]</scope>
    <source>
        <strain evidence="9">RSA 468</strain>
    </source>
</reference>
<dbReference type="PANTHER" id="PTHR46174:SF1">
    <property type="entry name" value="CXXC-TYPE ZINC FINGER PROTEIN 1"/>
    <property type="match status" value="1"/>
</dbReference>
<dbReference type="SUPFAM" id="SSF57903">
    <property type="entry name" value="FYVE/PHD zinc finger"/>
    <property type="match status" value="1"/>
</dbReference>
<evidence type="ECO:0000313" key="8">
    <source>
        <dbReference type="EMBL" id="RKP37399.1"/>
    </source>
</evidence>
<dbReference type="InterPro" id="IPR001965">
    <property type="entry name" value="Znf_PHD"/>
</dbReference>
<gene>
    <name evidence="8" type="ORF">BJ085DRAFT_5307</name>
</gene>
<dbReference type="STRING" id="215637.A0A4V1J507"/>
<evidence type="ECO:0000256" key="2">
    <source>
        <dbReference type="ARBA" id="ARBA00022723"/>
    </source>
</evidence>
<dbReference type="EMBL" id="ML002500">
    <property type="protein sequence ID" value="RKP37399.1"/>
    <property type="molecule type" value="Genomic_DNA"/>
</dbReference>
<dbReference type="InterPro" id="IPR019787">
    <property type="entry name" value="Znf_PHD-finger"/>
</dbReference>
<accession>A0A4V1J507</accession>
<dbReference type="Gene3D" id="3.30.40.10">
    <property type="entry name" value="Zinc/RING finger domain, C3HC4 (zinc finger)"/>
    <property type="match status" value="1"/>
</dbReference>
<dbReference type="InterPro" id="IPR037869">
    <property type="entry name" value="Spp1/CFP1"/>
</dbReference>
<keyword evidence="4" id="KW-0862">Zinc</keyword>
<comment type="subcellular location">
    <subcellularLocation>
        <location evidence="1">Nucleus</location>
    </subcellularLocation>
</comment>
<dbReference type="SMART" id="SM00249">
    <property type="entry name" value="PHD"/>
    <property type="match status" value="1"/>
</dbReference>
<sequence length="51" mass="5852">SSSSSLYCVCRQPEQGFMVECDICHEWYHGGCLKISRRETKALSYFVCPIC</sequence>
<keyword evidence="2" id="KW-0479">Metal-binding</keyword>
<feature type="domain" description="PHD-type" evidence="7">
    <location>
        <begin position="5"/>
        <end position="51"/>
    </location>
</feature>
<evidence type="ECO:0000256" key="1">
    <source>
        <dbReference type="ARBA" id="ARBA00004123"/>
    </source>
</evidence>
<proteinExistence type="predicted"/>
<evidence type="ECO:0000256" key="3">
    <source>
        <dbReference type="ARBA" id="ARBA00022771"/>
    </source>
</evidence>
<dbReference type="GO" id="GO:0008270">
    <property type="term" value="F:zinc ion binding"/>
    <property type="evidence" value="ECO:0007669"/>
    <property type="project" value="UniProtKB-KW"/>
</dbReference>
<evidence type="ECO:0000259" key="7">
    <source>
        <dbReference type="PROSITE" id="PS50016"/>
    </source>
</evidence>
<organism evidence="8 9">
    <name type="scientific">Dimargaris cristalligena</name>
    <dbReference type="NCBI Taxonomy" id="215637"/>
    <lineage>
        <taxon>Eukaryota</taxon>
        <taxon>Fungi</taxon>
        <taxon>Fungi incertae sedis</taxon>
        <taxon>Zoopagomycota</taxon>
        <taxon>Kickxellomycotina</taxon>
        <taxon>Dimargaritomycetes</taxon>
        <taxon>Dimargaritales</taxon>
        <taxon>Dimargaritaceae</taxon>
        <taxon>Dimargaris</taxon>
    </lineage>
</organism>
<dbReference type="PANTHER" id="PTHR46174">
    <property type="entry name" value="CXXC-TYPE ZINC FINGER PROTEIN 1"/>
    <property type="match status" value="1"/>
</dbReference>
<dbReference type="InterPro" id="IPR019786">
    <property type="entry name" value="Zinc_finger_PHD-type_CS"/>
</dbReference>
<dbReference type="PROSITE" id="PS01359">
    <property type="entry name" value="ZF_PHD_1"/>
    <property type="match status" value="1"/>
</dbReference>
<dbReference type="PROSITE" id="PS50016">
    <property type="entry name" value="ZF_PHD_2"/>
    <property type="match status" value="1"/>
</dbReference>
<keyword evidence="9" id="KW-1185">Reference proteome</keyword>
<dbReference type="Proteomes" id="UP000268162">
    <property type="component" value="Unassembled WGS sequence"/>
</dbReference>
<keyword evidence="3 6" id="KW-0863">Zinc-finger</keyword>
<keyword evidence="5" id="KW-0539">Nucleus</keyword>
<feature type="non-terminal residue" evidence="8">
    <location>
        <position position="1"/>
    </location>
</feature>
<evidence type="ECO:0000313" key="9">
    <source>
        <dbReference type="Proteomes" id="UP000268162"/>
    </source>
</evidence>
<dbReference type="InterPro" id="IPR013083">
    <property type="entry name" value="Znf_RING/FYVE/PHD"/>
</dbReference>
<dbReference type="AlphaFoldDB" id="A0A4V1J507"/>
<evidence type="ECO:0000256" key="6">
    <source>
        <dbReference type="PROSITE-ProRule" id="PRU00146"/>
    </source>
</evidence>
<dbReference type="GO" id="GO:0048188">
    <property type="term" value="C:Set1C/COMPASS complex"/>
    <property type="evidence" value="ECO:0007669"/>
    <property type="project" value="InterPro"/>
</dbReference>
<dbReference type="Pfam" id="PF00628">
    <property type="entry name" value="PHD"/>
    <property type="match status" value="1"/>
</dbReference>
<name>A0A4V1J507_9FUNG</name>